<organism evidence="1 2">
    <name type="scientific">Bacillus wiedmannii</name>
    <dbReference type="NCBI Taxonomy" id="1890302"/>
    <lineage>
        <taxon>Bacteria</taxon>
        <taxon>Bacillati</taxon>
        <taxon>Bacillota</taxon>
        <taxon>Bacilli</taxon>
        <taxon>Bacillales</taxon>
        <taxon>Bacillaceae</taxon>
        <taxon>Bacillus</taxon>
        <taxon>Bacillus cereus group</taxon>
    </lineage>
</organism>
<sequence>MNDIEFYVYHIVTREKMKIGQIIHFGKNQTNTLYRFFFEREQLNSSGEDGIKIINNHYKNEELHIKNENAKVVMSYIDQTIRTVRETIVEMVRLQEFPEYPSRLSCLYAAKSYEDALKWKALFDSYNREVLQIVKLRVIGNCFEGDGNLLPKEDDIPFSQKIEQAREYWKGTVNNELPELLINGKSEVVEIIDDFSTIHI</sequence>
<comment type="caution">
    <text evidence="1">The sequence shown here is derived from an EMBL/GenBank/DDBJ whole genome shotgun (WGS) entry which is preliminary data.</text>
</comment>
<name>A0A2B6UII6_9BACI</name>
<gene>
    <name evidence="1" type="ORF">COI65_13590</name>
</gene>
<dbReference type="RefSeq" id="WP_098721859.1">
    <property type="nucleotide sequence ID" value="NZ_NUUQ01000020.1"/>
</dbReference>
<dbReference type="SUPFAM" id="SSF56399">
    <property type="entry name" value="ADP-ribosylation"/>
    <property type="match status" value="1"/>
</dbReference>
<dbReference type="InterPro" id="IPR018840">
    <property type="entry name" value="DUF2441"/>
</dbReference>
<dbReference type="AlphaFoldDB" id="A0A2B6UII6"/>
<dbReference type="Gene3D" id="3.20.170.10">
    <property type="entry name" value="ADP-ribosylation domain"/>
    <property type="match status" value="1"/>
</dbReference>
<dbReference type="Gene3D" id="1.10.3800.10">
    <property type="entry name" value="ADP-ribosylation domain"/>
    <property type="match status" value="1"/>
</dbReference>
<reference evidence="1 2" key="1">
    <citation type="submission" date="2017-09" db="EMBL/GenBank/DDBJ databases">
        <title>Large-scale bioinformatics analysis of Bacillus genomes uncovers conserved roles of natural products in bacterial physiology.</title>
        <authorList>
            <consortium name="Agbiome Team Llc"/>
            <person name="Bleich R.M."/>
            <person name="Grubbs K.J."/>
            <person name="Santa Maria K.C."/>
            <person name="Allen S.E."/>
            <person name="Farag S."/>
            <person name="Shank E.A."/>
            <person name="Bowers A."/>
        </authorList>
    </citation>
    <scope>NUCLEOTIDE SEQUENCE [LARGE SCALE GENOMIC DNA]</scope>
    <source>
        <strain evidence="1 2">AFS029838</strain>
    </source>
</reference>
<proteinExistence type="predicted"/>
<accession>A0A2B6UII6</accession>
<evidence type="ECO:0000313" key="2">
    <source>
        <dbReference type="Proteomes" id="UP000222503"/>
    </source>
</evidence>
<protein>
    <recommendedName>
        <fullName evidence="3">DUF2441 domain-containing protein</fullName>
    </recommendedName>
</protein>
<evidence type="ECO:0008006" key="3">
    <source>
        <dbReference type="Google" id="ProtNLM"/>
    </source>
</evidence>
<dbReference type="Pfam" id="PF10386">
    <property type="entry name" value="DUF2441"/>
    <property type="match status" value="1"/>
</dbReference>
<dbReference type="Proteomes" id="UP000222503">
    <property type="component" value="Unassembled WGS sequence"/>
</dbReference>
<evidence type="ECO:0000313" key="1">
    <source>
        <dbReference type="EMBL" id="PHG60853.1"/>
    </source>
</evidence>
<dbReference type="EMBL" id="NUUQ01000020">
    <property type="protein sequence ID" value="PHG60853.1"/>
    <property type="molecule type" value="Genomic_DNA"/>
</dbReference>